<dbReference type="PANTHER" id="PTHR43479:SF7">
    <property type="entry name" value="TETR-FAMILY TRANSCRIPTIONAL REGULATOR"/>
    <property type="match status" value="1"/>
</dbReference>
<protein>
    <submittedName>
        <fullName evidence="4">TetR/AcrR family transcriptional regulator</fullName>
    </submittedName>
</protein>
<proteinExistence type="predicted"/>
<evidence type="ECO:0000256" key="2">
    <source>
        <dbReference type="PROSITE-ProRule" id="PRU00335"/>
    </source>
</evidence>
<dbReference type="OrthoDB" id="9810250at2"/>
<dbReference type="AlphaFoldDB" id="A0A4Y6V482"/>
<accession>A0A4Y6V482</accession>
<keyword evidence="5" id="KW-1185">Reference proteome</keyword>
<dbReference type="Gene3D" id="1.10.357.10">
    <property type="entry name" value="Tetracycline Repressor, domain 2"/>
    <property type="match status" value="1"/>
</dbReference>
<feature type="domain" description="HTH tetR-type" evidence="3">
    <location>
        <begin position="6"/>
        <end position="66"/>
    </location>
</feature>
<evidence type="ECO:0000313" key="4">
    <source>
        <dbReference type="EMBL" id="QDH23376.1"/>
    </source>
</evidence>
<evidence type="ECO:0000259" key="3">
    <source>
        <dbReference type="PROSITE" id="PS50977"/>
    </source>
</evidence>
<sequence>MDRRVRKTRERLFEALIGLLKEKNFERITLQEIAERADVNRGTVYLHFEDKFDLLNRCIETYLQQLNDSCRSANAAEAPEVFMLRTFEYLESRFEIYSVLLRGDSLPAFRVRLSELLRQGVEEQFDRSVRDERVNREIAVQFVTTAMAGLLEWWIVRSMPYPAAEMVRQLAILLQDHGLYGSGEPPQQTRPAAERR</sequence>
<dbReference type="RefSeq" id="WP_141449913.1">
    <property type="nucleotide sequence ID" value="NZ_CP041217.1"/>
</dbReference>
<dbReference type="PRINTS" id="PR00455">
    <property type="entry name" value="HTHTETR"/>
</dbReference>
<dbReference type="SUPFAM" id="SSF46689">
    <property type="entry name" value="Homeodomain-like"/>
    <property type="match status" value="1"/>
</dbReference>
<dbReference type="Pfam" id="PF00440">
    <property type="entry name" value="TetR_N"/>
    <property type="match status" value="1"/>
</dbReference>
<dbReference type="KEGG" id="saca:FFV09_22420"/>
<dbReference type="Proteomes" id="UP000316968">
    <property type="component" value="Chromosome"/>
</dbReference>
<dbReference type="InterPro" id="IPR050624">
    <property type="entry name" value="HTH-type_Tx_Regulator"/>
</dbReference>
<dbReference type="InterPro" id="IPR009057">
    <property type="entry name" value="Homeodomain-like_sf"/>
</dbReference>
<dbReference type="Pfam" id="PF14278">
    <property type="entry name" value="TetR_C_8"/>
    <property type="match status" value="1"/>
</dbReference>
<dbReference type="GO" id="GO:0003677">
    <property type="term" value="F:DNA binding"/>
    <property type="evidence" value="ECO:0007669"/>
    <property type="project" value="UniProtKB-UniRule"/>
</dbReference>
<dbReference type="EMBL" id="CP041217">
    <property type="protein sequence ID" value="QDH23376.1"/>
    <property type="molecule type" value="Genomic_DNA"/>
</dbReference>
<dbReference type="InterPro" id="IPR001647">
    <property type="entry name" value="HTH_TetR"/>
</dbReference>
<organism evidence="4 5">
    <name type="scientific">Saccharibacillus brassicae</name>
    <dbReference type="NCBI Taxonomy" id="2583377"/>
    <lineage>
        <taxon>Bacteria</taxon>
        <taxon>Bacillati</taxon>
        <taxon>Bacillota</taxon>
        <taxon>Bacilli</taxon>
        <taxon>Bacillales</taxon>
        <taxon>Paenibacillaceae</taxon>
        <taxon>Saccharibacillus</taxon>
    </lineage>
</organism>
<evidence type="ECO:0000313" key="5">
    <source>
        <dbReference type="Proteomes" id="UP000316968"/>
    </source>
</evidence>
<keyword evidence="1 2" id="KW-0238">DNA-binding</keyword>
<feature type="DNA-binding region" description="H-T-H motif" evidence="2">
    <location>
        <begin position="29"/>
        <end position="48"/>
    </location>
</feature>
<evidence type="ECO:0000256" key="1">
    <source>
        <dbReference type="ARBA" id="ARBA00023125"/>
    </source>
</evidence>
<dbReference type="InterPro" id="IPR039532">
    <property type="entry name" value="TetR_C_Firmicutes"/>
</dbReference>
<gene>
    <name evidence="4" type="ORF">FFV09_22420</name>
</gene>
<reference evidence="4 5" key="1">
    <citation type="submission" date="2019-06" db="EMBL/GenBank/DDBJ databases">
        <title>Saccharibacillus brassicae sp. nov., an endophytic bacterium isolated from Chinese cabbage seeds (Brassica pekinensis).</title>
        <authorList>
            <person name="Jiang L."/>
            <person name="Lee J."/>
            <person name="Kim S.W."/>
        </authorList>
    </citation>
    <scope>NUCLEOTIDE SEQUENCE [LARGE SCALE GENOMIC DNA]</scope>
    <source>
        <strain evidence="5">KCTC 43072 / ATSA2</strain>
    </source>
</reference>
<dbReference type="PROSITE" id="PS50977">
    <property type="entry name" value="HTH_TETR_2"/>
    <property type="match status" value="1"/>
</dbReference>
<dbReference type="PANTHER" id="PTHR43479">
    <property type="entry name" value="ACREF/ENVCD OPERON REPRESSOR-RELATED"/>
    <property type="match status" value="1"/>
</dbReference>
<name>A0A4Y6V482_SACBS</name>